<evidence type="ECO:0000256" key="8">
    <source>
        <dbReference type="ARBA" id="ARBA00022842"/>
    </source>
</evidence>
<evidence type="ECO:0000256" key="1">
    <source>
        <dbReference type="ARBA" id="ARBA00001946"/>
    </source>
</evidence>
<comment type="catalytic activity">
    <reaction evidence="11">
        <text>O-(5'-adenylyl)-L-tyrosyl-[protein] + ATP = O-[5'-(adenylyl-(5'-&gt;3')-adenylyl)]-L-tyrosyl-[protein] + diphosphate</text>
        <dbReference type="Rhea" id="RHEA:66528"/>
        <dbReference type="Rhea" id="RHEA-COMP:13846"/>
        <dbReference type="Rhea" id="RHEA-COMP:17046"/>
        <dbReference type="ChEBI" id="CHEBI:30616"/>
        <dbReference type="ChEBI" id="CHEBI:33019"/>
        <dbReference type="ChEBI" id="CHEBI:83624"/>
        <dbReference type="ChEBI" id="CHEBI:167160"/>
    </reaction>
</comment>
<dbReference type="EC" id="2.7.7.108" evidence="9"/>
<keyword evidence="3" id="KW-0808">Transferase</keyword>
<evidence type="ECO:0000259" key="13">
    <source>
        <dbReference type="Pfam" id="PF01909"/>
    </source>
</evidence>
<dbReference type="PANTHER" id="PTHR33571:SF12">
    <property type="entry name" value="BSL3053 PROTEIN"/>
    <property type="match status" value="1"/>
</dbReference>
<dbReference type="InterPro" id="IPR052038">
    <property type="entry name" value="Type-VII_TA_antitoxin"/>
</dbReference>
<organism evidence="14 15">
    <name type="scientific">Methanocalculus chunghsingensis</name>
    <dbReference type="NCBI Taxonomy" id="156457"/>
    <lineage>
        <taxon>Archaea</taxon>
        <taxon>Methanobacteriati</taxon>
        <taxon>Methanobacteriota</taxon>
        <taxon>Stenosarchaea group</taxon>
        <taxon>Methanomicrobia</taxon>
        <taxon>Methanomicrobiales</taxon>
        <taxon>Methanocalculaceae</taxon>
        <taxon>Methanocalculus</taxon>
    </lineage>
</organism>
<dbReference type="EMBL" id="JWHL01000001">
    <property type="protein sequence ID" value="MBR1368131.1"/>
    <property type="molecule type" value="Genomic_DNA"/>
</dbReference>
<reference evidence="14" key="1">
    <citation type="submission" date="2014-12" db="EMBL/GenBank/DDBJ databases">
        <authorList>
            <person name="Huang H.-H."/>
            <person name="Chen S.-C."/>
            <person name="Lai M.-C."/>
        </authorList>
    </citation>
    <scope>NUCLEOTIDE SEQUENCE</scope>
    <source>
        <strain evidence="14">K1F9705b</strain>
    </source>
</reference>
<keyword evidence="6" id="KW-0547">Nucleotide-binding</keyword>
<keyword evidence="15" id="KW-1185">Reference proteome</keyword>
<evidence type="ECO:0000256" key="4">
    <source>
        <dbReference type="ARBA" id="ARBA00022695"/>
    </source>
</evidence>
<evidence type="ECO:0000256" key="7">
    <source>
        <dbReference type="ARBA" id="ARBA00022840"/>
    </source>
</evidence>
<dbReference type="Proteomes" id="UP000730161">
    <property type="component" value="Unassembled WGS sequence"/>
</dbReference>
<evidence type="ECO:0000256" key="3">
    <source>
        <dbReference type="ARBA" id="ARBA00022679"/>
    </source>
</evidence>
<evidence type="ECO:0000256" key="6">
    <source>
        <dbReference type="ARBA" id="ARBA00022741"/>
    </source>
</evidence>
<dbReference type="GO" id="GO:0046872">
    <property type="term" value="F:metal ion binding"/>
    <property type="evidence" value="ECO:0007669"/>
    <property type="project" value="UniProtKB-KW"/>
</dbReference>
<evidence type="ECO:0000313" key="14">
    <source>
        <dbReference type="EMBL" id="MBR1368131.1"/>
    </source>
</evidence>
<feature type="domain" description="Polymerase nucleotidyl transferase" evidence="13">
    <location>
        <begin position="14"/>
        <end position="96"/>
    </location>
</feature>
<comment type="cofactor">
    <cofactor evidence="1">
        <name>Mg(2+)</name>
        <dbReference type="ChEBI" id="CHEBI:18420"/>
    </cofactor>
</comment>
<keyword evidence="8" id="KW-0460">Magnesium</keyword>
<keyword evidence="2" id="KW-1277">Toxin-antitoxin system</keyword>
<dbReference type="SUPFAM" id="SSF81301">
    <property type="entry name" value="Nucleotidyltransferase"/>
    <property type="match status" value="1"/>
</dbReference>
<dbReference type="GO" id="GO:0016779">
    <property type="term" value="F:nucleotidyltransferase activity"/>
    <property type="evidence" value="ECO:0007669"/>
    <property type="project" value="UniProtKB-KW"/>
</dbReference>
<dbReference type="AlphaFoldDB" id="A0A8J7W4M3"/>
<dbReference type="Pfam" id="PF01909">
    <property type="entry name" value="NTP_transf_2"/>
    <property type="match status" value="1"/>
</dbReference>
<comment type="similarity">
    <text evidence="10">Belongs to the MntA antitoxin family.</text>
</comment>
<comment type="catalytic activity">
    <reaction evidence="12">
        <text>L-tyrosyl-[protein] + ATP = O-(5'-adenylyl)-L-tyrosyl-[protein] + diphosphate</text>
        <dbReference type="Rhea" id="RHEA:54288"/>
        <dbReference type="Rhea" id="RHEA-COMP:10136"/>
        <dbReference type="Rhea" id="RHEA-COMP:13846"/>
        <dbReference type="ChEBI" id="CHEBI:30616"/>
        <dbReference type="ChEBI" id="CHEBI:33019"/>
        <dbReference type="ChEBI" id="CHEBI:46858"/>
        <dbReference type="ChEBI" id="CHEBI:83624"/>
        <dbReference type="EC" id="2.7.7.108"/>
    </reaction>
</comment>
<protein>
    <recommendedName>
        <fullName evidence="9">protein adenylyltransferase</fullName>
        <ecNumber evidence="9">2.7.7.108</ecNumber>
    </recommendedName>
</protein>
<sequence length="102" mass="11831">MTNNSRIPIPYKEIATFCRKYHIRSLALFGSVLREDFSRGSDIDILIEFEKGKTPGFFTIFSMEEELSELFGGRKIDIRTPEDLSRYFRDDVISSCEVCYAT</sequence>
<dbReference type="CDD" id="cd05403">
    <property type="entry name" value="NT_KNTase_like"/>
    <property type="match status" value="1"/>
</dbReference>
<comment type="caution">
    <text evidence="14">The sequence shown here is derived from an EMBL/GenBank/DDBJ whole genome shotgun (WGS) entry which is preliminary data.</text>
</comment>
<dbReference type="PANTHER" id="PTHR33571">
    <property type="entry name" value="SSL8005 PROTEIN"/>
    <property type="match status" value="1"/>
</dbReference>
<gene>
    <name evidence="14" type="ORF">RJ53_00935</name>
</gene>
<keyword evidence="5" id="KW-0479">Metal-binding</keyword>
<evidence type="ECO:0000313" key="15">
    <source>
        <dbReference type="Proteomes" id="UP000730161"/>
    </source>
</evidence>
<dbReference type="GO" id="GO:0005524">
    <property type="term" value="F:ATP binding"/>
    <property type="evidence" value="ECO:0007669"/>
    <property type="project" value="UniProtKB-KW"/>
</dbReference>
<evidence type="ECO:0000256" key="11">
    <source>
        <dbReference type="ARBA" id="ARBA00047518"/>
    </source>
</evidence>
<keyword evidence="4" id="KW-0548">Nucleotidyltransferase</keyword>
<evidence type="ECO:0000256" key="5">
    <source>
        <dbReference type="ARBA" id="ARBA00022723"/>
    </source>
</evidence>
<dbReference type="InterPro" id="IPR043519">
    <property type="entry name" value="NT_sf"/>
</dbReference>
<evidence type="ECO:0000256" key="12">
    <source>
        <dbReference type="ARBA" id="ARBA00048696"/>
    </source>
</evidence>
<accession>A0A8J7W4M3</accession>
<name>A0A8J7W4M3_9EURY</name>
<proteinExistence type="inferred from homology"/>
<evidence type="ECO:0000256" key="10">
    <source>
        <dbReference type="ARBA" id="ARBA00038276"/>
    </source>
</evidence>
<keyword evidence="7" id="KW-0067">ATP-binding</keyword>
<dbReference type="OrthoDB" id="61846at2157"/>
<dbReference type="Gene3D" id="3.30.460.10">
    <property type="entry name" value="Beta Polymerase, domain 2"/>
    <property type="match status" value="1"/>
</dbReference>
<evidence type="ECO:0000256" key="9">
    <source>
        <dbReference type="ARBA" id="ARBA00034531"/>
    </source>
</evidence>
<dbReference type="InterPro" id="IPR002934">
    <property type="entry name" value="Polymerase_NTP_transf_dom"/>
</dbReference>
<evidence type="ECO:0000256" key="2">
    <source>
        <dbReference type="ARBA" id="ARBA00022649"/>
    </source>
</evidence>